<accession>A0A2S8FZK9</accession>
<comment type="caution">
    <text evidence="2">The sequence shown here is derived from an EMBL/GenBank/DDBJ whole genome shotgun (WGS) entry which is preliminary data.</text>
</comment>
<reference evidence="2 3" key="1">
    <citation type="submission" date="2018-02" db="EMBL/GenBank/DDBJ databases">
        <title>Comparative genomes isolates from brazilian mangrove.</title>
        <authorList>
            <person name="Araujo J.E."/>
            <person name="Taketani R.G."/>
            <person name="Silva M.C.P."/>
            <person name="Loureco M.V."/>
            <person name="Andreote F.D."/>
        </authorList>
    </citation>
    <scope>NUCLEOTIDE SEQUENCE [LARGE SCALE GENOMIC DNA]</scope>
    <source>
        <strain evidence="2 3">Hex-1 MGV</strain>
    </source>
</reference>
<name>A0A2S8FZK9_9BACT</name>
<dbReference type="Proteomes" id="UP000238322">
    <property type="component" value="Unassembled WGS sequence"/>
</dbReference>
<organism evidence="2 3">
    <name type="scientific">Blastopirellula marina</name>
    <dbReference type="NCBI Taxonomy" id="124"/>
    <lineage>
        <taxon>Bacteria</taxon>
        <taxon>Pseudomonadati</taxon>
        <taxon>Planctomycetota</taxon>
        <taxon>Planctomycetia</taxon>
        <taxon>Pirellulales</taxon>
        <taxon>Pirellulaceae</taxon>
        <taxon>Blastopirellula</taxon>
    </lineage>
</organism>
<feature type="transmembrane region" description="Helical" evidence="1">
    <location>
        <begin position="331"/>
        <end position="352"/>
    </location>
</feature>
<evidence type="ECO:0000313" key="2">
    <source>
        <dbReference type="EMBL" id="PQO37632.1"/>
    </source>
</evidence>
<keyword evidence="1" id="KW-1133">Transmembrane helix</keyword>
<feature type="transmembrane region" description="Helical" evidence="1">
    <location>
        <begin position="226"/>
        <end position="247"/>
    </location>
</feature>
<dbReference type="RefSeq" id="WP_105328881.1">
    <property type="nucleotide sequence ID" value="NZ_PUHY01000005.1"/>
</dbReference>
<feature type="transmembrane region" description="Helical" evidence="1">
    <location>
        <begin position="364"/>
        <end position="386"/>
    </location>
</feature>
<keyword evidence="1" id="KW-0812">Transmembrane</keyword>
<feature type="transmembrane region" description="Helical" evidence="1">
    <location>
        <begin position="148"/>
        <end position="164"/>
    </location>
</feature>
<dbReference type="EMBL" id="PUHY01000005">
    <property type="protein sequence ID" value="PQO37632.1"/>
    <property type="molecule type" value="Genomic_DNA"/>
</dbReference>
<dbReference type="SUPFAM" id="SSF103473">
    <property type="entry name" value="MFS general substrate transporter"/>
    <property type="match status" value="1"/>
</dbReference>
<keyword evidence="1" id="KW-0472">Membrane</keyword>
<evidence type="ECO:0000313" key="3">
    <source>
        <dbReference type="Proteomes" id="UP000238322"/>
    </source>
</evidence>
<feature type="transmembrane region" description="Helical" evidence="1">
    <location>
        <begin position="92"/>
        <end position="113"/>
    </location>
</feature>
<feature type="transmembrane region" description="Helical" evidence="1">
    <location>
        <begin position="398"/>
        <end position="423"/>
    </location>
</feature>
<feature type="transmembrane region" description="Helical" evidence="1">
    <location>
        <begin position="20"/>
        <end position="41"/>
    </location>
</feature>
<dbReference type="InterPro" id="IPR036259">
    <property type="entry name" value="MFS_trans_sf"/>
</dbReference>
<dbReference type="Pfam" id="PF18943">
    <property type="entry name" value="DUF5690"/>
    <property type="match status" value="1"/>
</dbReference>
<feature type="transmembrane region" description="Helical" evidence="1">
    <location>
        <begin position="184"/>
        <end position="205"/>
    </location>
</feature>
<dbReference type="OrthoDB" id="182994at2"/>
<dbReference type="AlphaFoldDB" id="A0A2S8FZK9"/>
<proteinExistence type="predicted"/>
<sequence>MNPFRGSRALHDRLEKASPWAVVLFASSTSFAVYFCMYAFRKPFTVATYAGLSFGETGIELKTALVLGQLLGYALSKYIGIKFCSQLKRENLLMATIGLIFLAQAALLGFALLPGGWKVAAIFANGLPLGMVWGLAMRYLEGRRATEIMVATLSCSYIFATGAVKDIGQRILEFGHVDQFWMPFWTGLVFLPPLVISAWLLDALPQPDLNDQRERSHRSAMTTHDQWAFLAHFSVGLILLSFIYVLLTAFRDFRDNYAADILHELGLADVPGIFTKVEVVSAVIIALTLAGLSFFRHNRHALVATFAIMLSGVVMLGGTTLLFQAELVSGLAWMIFVGLGAYLAYVPYTVLFDRIFAATRASGTSVFAIYLIDSLGYTGSTAIQVYKDLWKAEQSRLLFFQNFSLALSMIGFVALLVSGWYFIREERLAREASVDHAANSVVETSTESPAALGNHAAADTT</sequence>
<protein>
    <recommendedName>
        <fullName evidence="4">MFS transporter</fullName>
    </recommendedName>
</protein>
<evidence type="ECO:0000256" key="1">
    <source>
        <dbReference type="SAM" id="Phobius"/>
    </source>
</evidence>
<gene>
    <name evidence="2" type="ORF">C5Y83_06715</name>
</gene>
<feature type="transmembrane region" description="Helical" evidence="1">
    <location>
        <begin position="273"/>
        <end position="295"/>
    </location>
</feature>
<dbReference type="InterPro" id="IPR043745">
    <property type="entry name" value="DUF5690"/>
</dbReference>
<feature type="transmembrane region" description="Helical" evidence="1">
    <location>
        <begin position="119"/>
        <end position="136"/>
    </location>
</feature>
<feature type="transmembrane region" description="Helical" evidence="1">
    <location>
        <begin position="302"/>
        <end position="325"/>
    </location>
</feature>
<evidence type="ECO:0008006" key="4">
    <source>
        <dbReference type="Google" id="ProtNLM"/>
    </source>
</evidence>